<dbReference type="VEuPathDB" id="VectorBase:ISCW008948"/>
<evidence type="ECO:0000256" key="1">
    <source>
        <dbReference type="ARBA" id="ARBA00004479"/>
    </source>
</evidence>
<dbReference type="EMBL" id="ABJB010633982">
    <property type="status" value="NOT_ANNOTATED_CDS"/>
    <property type="molecule type" value="Genomic_DNA"/>
</dbReference>
<evidence type="ECO:0007829" key="14">
    <source>
        <dbReference type="PeptideAtlas" id="B7Q3D7"/>
    </source>
</evidence>
<name>B7Q3D7_IXOSC</name>
<dbReference type="PANTHER" id="PTHR10082">
    <property type="entry name" value="INTEGRIN BETA SUBUNIT"/>
    <property type="match status" value="1"/>
</dbReference>
<keyword evidence="13" id="KW-1185">Reference proteome</keyword>
<dbReference type="VEuPathDB" id="VectorBase:ISCI008948"/>
<evidence type="ECO:0000313" key="12">
    <source>
        <dbReference type="EnsemblMetazoa" id="ISCW008948-PA"/>
    </source>
</evidence>
<dbReference type="InterPro" id="IPR036465">
    <property type="entry name" value="vWFA_dom_sf"/>
</dbReference>
<dbReference type="OrthoDB" id="410592at2759"/>
<feature type="domain" description="Integrin beta subunit VWA" evidence="10">
    <location>
        <begin position="48"/>
        <end position="85"/>
    </location>
</feature>
<dbReference type="SUPFAM" id="SSF53300">
    <property type="entry name" value="vWA-like"/>
    <property type="match status" value="1"/>
</dbReference>
<dbReference type="Pfam" id="PF00362">
    <property type="entry name" value="Integrin_beta"/>
    <property type="match status" value="1"/>
</dbReference>
<keyword evidence="6" id="KW-1015">Disulfide bond</keyword>
<sequence length="90" mass="10050">MFGNPHTVSGPSQPLDKAGSDVQLQPGKVRLALRQGAPQTFTVRYRQADDYPVDLYYLMDLTHSMKDHRDKVAELADDMGKDVQKAISFA</sequence>
<evidence type="ECO:0000256" key="4">
    <source>
        <dbReference type="ARBA" id="ARBA00023037"/>
    </source>
</evidence>
<proteinExistence type="evidence at protein level"/>
<dbReference type="PRINTS" id="PR01186">
    <property type="entry name" value="INTEGRINB"/>
</dbReference>
<dbReference type="GO" id="GO:0007155">
    <property type="term" value="P:cell adhesion"/>
    <property type="evidence" value="ECO:0007669"/>
    <property type="project" value="UniProtKB-KW"/>
</dbReference>
<gene>
    <name evidence="11" type="ORF">IscW_ISCW008948</name>
</gene>
<reference evidence="12" key="2">
    <citation type="submission" date="2020-05" db="UniProtKB">
        <authorList>
            <consortium name="EnsemblMetazoa"/>
        </authorList>
    </citation>
    <scope>IDENTIFICATION</scope>
    <source>
        <strain evidence="12">wikel</strain>
    </source>
</reference>
<dbReference type="Proteomes" id="UP000001555">
    <property type="component" value="Unassembled WGS sequence"/>
</dbReference>
<reference evidence="11 13" key="1">
    <citation type="submission" date="2008-03" db="EMBL/GenBank/DDBJ databases">
        <title>Annotation of Ixodes scapularis.</title>
        <authorList>
            <consortium name="Ixodes scapularis Genome Project Consortium"/>
            <person name="Caler E."/>
            <person name="Hannick L.I."/>
            <person name="Bidwell S."/>
            <person name="Joardar V."/>
            <person name="Thiagarajan M."/>
            <person name="Amedeo P."/>
            <person name="Galinsky K.J."/>
            <person name="Schobel S."/>
            <person name="Inman J."/>
            <person name="Hostetler J."/>
            <person name="Miller J."/>
            <person name="Hammond M."/>
            <person name="Megy K."/>
            <person name="Lawson D."/>
            <person name="Kodira C."/>
            <person name="Sutton G."/>
            <person name="Meyer J."/>
            <person name="Hill C.A."/>
            <person name="Birren B."/>
            <person name="Nene V."/>
            <person name="Collins F."/>
            <person name="Alarcon-Chaidez F."/>
            <person name="Wikel S."/>
            <person name="Strausberg R."/>
        </authorList>
    </citation>
    <scope>NUCLEOTIDE SEQUENCE [LARGE SCALE GENOMIC DNA]</scope>
    <source>
        <strain evidence="13">Wikel</strain>
        <strain evidence="11">Wikel colony</strain>
    </source>
</reference>
<dbReference type="AlphaFoldDB" id="B7Q3D7"/>
<comment type="similarity">
    <text evidence="2 8">Belongs to the integrin beta chain family.</text>
</comment>
<feature type="compositionally biased region" description="Polar residues" evidence="9">
    <location>
        <begin position="1"/>
        <end position="12"/>
    </location>
</feature>
<comment type="subcellular location">
    <subcellularLocation>
        <location evidence="8">Cell membrane</location>
        <topology evidence="8">Single-pass type I membrane protein</topology>
    </subcellularLocation>
    <subcellularLocation>
        <location evidence="1">Membrane</location>
        <topology evidence="1">Single-pass type I membrane protein</topology>
    </subcellularLocation>
</comment>
<evidence type="ECO:0000256" key="7">
    <source>
        <dbReference type="ARBA" id="ARBA00023180"/>
    </source>
</evidence>
<dbReference type="EnsemblMetazoa" id="ISCW008948-RA">
    <property type="protein sequence ID" value="ISCW008948-PA"/>
    <property type="gene ID" value="ISCW008948"/>
</dbReference>
<dbReference type="Gene3D" id="3.40.50.410">
    <property type="entry name" value="von Willebrand factor, type A domain"/>
    <property type="match status" value="1"/>
</dbReference>
<evidence type="ECO:0000256" key="5">
    <source>
        <dbReference type="ARBA" id="ARBA00023136"/>
    </source>
</evidence>
<dbReference type="GO" id="GO:0032991">
    <property type="term" value="C:protein-containing complex"/>
    <property type="evidence" value="ECO:0007669"/>
    <property type="project" value="UniProtKB-ARBA"/>
</dbReference>
<dbReference type="HOGENOM" id="CLU_2443288_0_0_1"/>
<evidence type="ECO:0000256" key="6">
    <source>
        <dbReference type="ARBA" id="ARBA00023157"/>
    </source>
</evidence>
<evidence type="ECO:0000259" key="10">
    <source>
        <dbReference type="Pfam" id="PF00362"/>
    </source>
</evidence>
<keyword evidence="5" id="KW-0472">Membrane</keyword>
<keyword evidence="7" id="KW-0325">Glycoprotein</keyword>
<dbReference type="VEuPathDB" id="VectorBase:ISCP_005447"/>
<dbReference type="InterPro" id="IPR015439">
    <property type="entry name" value="Integrin_b-2_sf"/>
</dbReference>
<dbReference type="GO" id="GO:0005886">
    <property type="term" value="C:plasma membrane"/>
    <property type="evidence" value="ECO:0007669"/>
    <property type="project" value="UniProtKB-SubCell"/>
</dbReference>
<keyword evidence="14" id="KW-1267">Proteomics identification</keyword>
<evidence type="ECO:0000256" key="2">
    <source>
        <dbReference type="ARBA" id="ARBA00007449"/>
    </source>
</evidence>
<dbReference type="EMBL" id="DS849151">
    <property type="protein sequence ID" value="EEC13359.1"/>
    <property type="molecule type" value="Genomic_DNA"/>
</dbReference>
<evidence type="ECO:0000256" key="8">
    <source>
        <dbReference type="RuleBase" id="RU000633"/>
    </source>
</evidence>
<dbReference type="GO" id="GO:0007229">
    <property type="term" value="P:integrin-mediated signaling pathway"/>
    <property type="evidence" value="ECO:0007669"/>
    <property type="project" value="UniProtKB-KW"/>
</dbReference>
<dbReference type="STRING" id="6945.B7Q3D7"/>
<dbReference type="Gene3D" id="6.20.50.10">
    <property type="match status" value="1"/>
</dbReference>
<protein>
    <recommendedName>
        <fullName evidence="8">Integrin beta</fullName>
    </recommendedName>
</protein>
<dbReference type="InterPro" id="IPR015812">
    <property type="entry name" value="Integrin_bsu"/>
</dbReference>
<keyword evidence="4 8" id="KW-0401">Integrin</keyword>
<feature type="region of interest" description="Disordered" evidence="9">
    <location>
        <begin position="1"/>
        <end position="20"/>
    </location>
</feature>
<dbReference type="PaxDb" id="6945-B7Q3D7"/>
<organism>
    <name type="scientific">Ixodes scapularis</name>
    <name type="common">Black-legged tick</name>
    <name type="synonym">Deer tick</name>
    <dbReference type="NCBI Taxonomy" id="6945"/>
    <lineage>
        <taxon>Eukaryota</taxon>
        <taxon>Metazoa</taxon>
        <taxon>Ecdysozoa</taxon>
        <taxon>Arthropoda</taxon>
        <taxon>Chelicerata</taxon>
        <taxon>Arachnida</taxon>
        <taxon>Acari</taxon>
        <taxon>Parasitiformes</taxon>
        <taxon>Ixodida</taxon>
        <taxon>Ixodoidea</taxon>
        <taxon>Ixodidae</taxon>
        <taxon>Ixodinae</taxon>
        <taxon>Ixodes</taxon>
    </lineage>
</organism>
<evidence type="ECO:0000313" key="11">
    <source>
        <dbReference type="EMBL" id="EEC13359.1"/>
    </source>
</evidence>
<dbReference type="InParanoid" id="B7Q3D7"/>
<keyword evidence="3 8" id="KW-0812">Transmembrane</keyword>
<accession>B7Q3D7</accession>
<keyword evidence="8" id="KW-0130">Cell adhesion</keyword>
<dbReference type="InterPro" id="IPR002369">
    <property type="entry name" value="Integrin_bsu_VWA"/>
</dbReference>
<evidence type="ECO:0000313" key="13">
    <source>
        <dbReference type="Proteomes" id="UP000001555"/>
    </source>
</evidence>
<dbReference type="PANTHER" id="PTHR10082:SF60">
    <property type="entry name" value="INTEGRIN BETA-PS"/>
    <property type="match status" value="1"/>
</dbReference>
<evidence type="ECO:0000256" key="9">
    <source>
        <dbReference type="SAM" id="MobiDB-lite"/>
    </source>
</evidence>
<evidence type="ECO:0000256" key="3">
    <source>
        <dbReference type="ARBA" id="ARBA00022692"/>
    </source>
</evidence>